<evidence type="ECO:0000256" key="3">
    <source>
        <dbReference type="ARBA" id="ARBA00023163"/>
    </source>
</evidence>
<protein>
    <submittedName>
        <fullName evidence="8">NAC domain-containing protein 83-like</fullName>
    </submittedName>
</protein>
<feature type="compositionally biased region" description="Low complexity" evidence="5">
    <location>
        <begin position="215"/>
        <end position="238"/>
    </location>
</feature>
<keyword evidence="4" id="KW-0539">Nucleus</keyword>
<evidence type="ECO:0000256" key="1">
    <source>
        <dbReference type="ARBA" id="ARBA00023015"/>
    </source>
</evidence>
<keyword evidence="3" id="KW-0804">Transcription</keyword>
<dbReference type="Pfam" id="PF02365">
    <property type="entry name" value="NAM"/>
    <property type="match status" value="1"/>
</dbReference>
<dbReference type="InParanoid" id="A0A1U7ZPK0"/>
<dbReference type="InterPro" id="IPR036093">
    <property type="entry name" value="NAC_dom_sf"/>
</dbReference>
<evidence type="ECO:0000256" key="2">
    <source>
        <dbReference type="ARBA" id="ARBA00023125"/>
    </source>
</evidence>
<feature type="region of interest" description="Disordered" evidence="5">
    <location>
        <begin position="213"/>
        <end position="263"/>
    </location>
</feature>
<proteinExistence type="predicted"/>
<dbReference type="SUPFAM" id="SSF101941">
    <property type="entry name" value="NAC domain"/>
    <property type="match status" value="1"/>
</dbReference>
<dbReference type="eggNOG" id="ENOG502R7WC">
    <property type="taxonomic scope" value="Eukaryota"/>
</dbReference>
<evidence type="ECO:0000256" key="5">
    <source>
        <dbReference type="SAM" id="MobiDB-lite"/>
    </source>
</evidence>
<dbReference type="OMA" id="AVPMENW"/>
<dbReference type="RefSeq" id="XP_010250592.1">
    <property type="nucleotide sequence ID" value="XM_010252290.2"/>
</dbReference>
<dbReference type="AlphaFoldDB" id="A0A1U7ZPK0"/>
<evidence type="ECO:0000256" key="4">
    <source>
        <dbReference type="ARBA" id="ARBA00023242"/>
    </source>
</evidence>
<keyword evidence="2" id="KW-0238">DNA-binding</keyword>
<dbReference type="GO" id="GO:0003677">
    <property type="term" value="F:DNA binding"/>
    <property type="evidence" value="ECO:0007669"/>
    <property type="project" value="UniProtKB-KW"/>
</dbReference>
<dbReference type="PANTHER" id="PTHR31744:SF93">
    <property type="entry name" value="NAC DOMAIN-CONTAINING PROTEIN"/>
    <property type="match status" value="1"/>
</dbReference>
<gene>
    <name evidence="8" type="primary">LOC104592799</name>
</gene>
<dbReference type="InterPro" id="IPR003441">
    <property type="entry name" value="NAC-dom"/>
</dbReference>
<evidence type="ECO:0000259" key="6">
    <source>
        <dbReference type="PROSITE" id="PS51005"/>
    </source>
</evidence>
<dbReference type="PANTHER" id="PTHR31744">
    <property type="entry name" value="PROTEIN CUP-SHAPED COTYLEDON 2-RELATED"/>
    <property type="match status" value="1"/>
</dbReference>
<reference evidence="8" key="1">
    <citation type="submission" date="2025-08" db="UniProtKB">
        <authorList>
            <consortium name="RefSeq"/>
        </authorList>
    </citation>
    <scope>IDENTIFICATION</scope>
</reference>
<feature type="domain" description="NAC" evidence="6">
    <location>
        <begin position="14"/>
        <end position="175"/>
    </location>
</feature>
<dbReference type="Gene3D" id="2.170.150.80">
    <property type="entry name" value="NAC domain"/>
    <property type="match status" value="1"/>
</dbReference>
<evidence type="ECO:0000313" key="8">
    <source>
        <dbReference type="RefSeq" id="XP_010250592.1"/>
    </source>
</evidence>
<sequence>MEKFNFVRNGVIRLPPGFRFHPTDEELVLQYLKRKVFSCPLPASIIPEVDICKYDPWDLPGDLENERYFFSAREAKYPNGNRSNRATGSGYWKATGLDKQIVASRSNQVVGMKKTLVFYQGKPPRGTRTDWVMHEYRLVVPGTTVCISPHPQRKNSIQNSMIQMEDWVLCRIFLKKRSTKSEEEISQPCKENRVRSLGMARPSFIDFMSKDRINSVSPSSSSSSSSASSGITEVSSNGSDHEESSSCNSFSSSPCREETHEAA</sequence>
<dbReference type="GeneID" id="104592799"/>
<keyword evidence="7" id="KW-1185">Reference proteome</keyword>
<dbReference type="Proteomes" id="UP000189703">
    <property type="component" value="Unplaced"/>
</dbReference>
<keyword evidence="1" id="KW-0805">Transcription regulation</keyword>
<name>A0A1U7ZPK0_NELNU</name>
<accession>A0A1U7ZPK0</accession>
<dbReference type="GO" id="GO:0006355">
    <property type="term" value="P:regulation of DNA-templated transcription"/>
    <property type="evidence" value="ECO:0007669"/>
    <property type="project" value="InterPro"/>
</dbReference>
<organism evidence="7 8">
    <name type="scientific">Nelumbo nucifera</name>
    <name type="common">Sacred lotus</name>
    <dbReference type="NCBI Taxonomy" id="4432"/>
    <lineage>
        <taxon>Eukaryota</taxon>
        <taxon>Viridiplantae</taxon>
        <taxon>Streptophyta</taxon>
        <taxon>Embryophyta</taxon>
        <taxon>Tracheophyta</taxon>
        <taxon>Spermatophyta</taxon>
        <taxon>Magnoliopsida</taxon>
        <taxon>Proteales</taxon>
        <taxon>Nelumbonaceae</taxon>
        <taxon>Nelumbo</taxon>
    </lineage>
</organism>
<evidence type="ECO:0000313" key="7">
    <source>
        <dbReference type="Proteomes" id="UP000189703"/>
    </source>
</evidence>
<dbReference type="KEGG" id="nnu:104592799"/>
<dbReference type="PROSITE" id="PS51005">
    <property type="entry name" value="NAC"/>
    <property type="match status" value="1"/>
</dbReference>
<dbReference type="OrthoDB" id="1871428at2759"/>
<dbReference type="FunCoup" id="A0A1U7ZPK0">
    <property type="interactions" value="809"/>
</dbReference>